<dbReference type="Gene3D" id="1.10.10.10">
    <property type="entry name" value="Winged helix-like DNA-binding domain superfamily/Winged helix DNA-binding domain"/>
    <property type="match status" value="1"/>
</dbReference>
<comment type="similarity">
    <text evidence="1">Belongs to the LysR transcriptional regulatory family.</text>
</comment>
<organism evidence="5 6">
    <name type="scientific">Neoasaia chiangmaiensis</name>
    <dbReference type="NCBI Taxonomy" id="320497"/>
    <lineage>
        <taxon>Bacteria</taxon>
        <taxon>Pseudomonadati</taxon>
        <taxon>Pseudomonadota</taxon>
        <taxon>Alphaproteobacteria</taxon>
        <taxon>Acetobacterales</taxon>
        <taxon>Acetobacteraceae</taxon>
        <taxon>Neoasaia</taxon>
    </lineage>
</organism>
<keyword evidence="6" id="KW-1185">Reference proteome</keyword>
<protein>
    <submittedName>
        <fullName evidence="5">LysR family transcriptional regulator</fullName>
    </submittedName>
</protein>
<dbReference type="Pfam" id="PF00126">
    <property type="entry name" value="HTH_1"/>
    <property type="match status" value="1"/>
</dbReference>
<evidence type="ECO:0000256" key="2">
    <source>
        <dbReference type="ARBA" id="ARBA00023015"/>
    </source>
</evidence>
<reference evidence="5 6" key="1">
    <citation type="submission" date="2016-03" db="EMBL/GenBank/DDBJ databases">
        <title>Acetic acid bacteria sequencing.</title>
        <authorList>
            <person name="Brandt J."/>
            <person name="Jakob F."/>
            <person name="Vogel R.F."/>
        </authorList>
    </citation>
    <scope>NUCLEOTIDE SEQUENCE [LARGE SCALE GENOMIC DNA]</scope>
    <source>
        <strain evidence="5 6">NBRC 101099</strain>
    </source>
</reference>
<dbReference type="InterPro" id="IPR000847">
    <property type="entry name" value="LysR_HTH_N"/>
</dbReference>
<name>A0A1U9KQN1_9PROT</name>
<sequence length="310" mass="34943">MARQYDLNLLYTLQALLEESSVSGAARRLRLSSATVSRTLARIRTTFRDPILVPSGRKMVLTPRALELQPFLQDVLATTRSMAQQQALPELATMAPSLTIRAADAVMAIFAAPILNALRRDCPGCHLRFAPEADGDETEALRKGEVDLYIGATRELQAEIRRQTLFSTRVVGLARSDHPVFDAPITPKTLTQYDHIAVSRRGRRQGPIDVVLEEQFGLLRNVALVVPTYFSALDGLPYSDMILSLPDIFISRQRPIDKQFRAFVFPFELEPVTIFHAWHPRYEADPLRRWLRQTVGEVIRGYVFEDGQAS</sequence>
<dbReference type="InterPro" id="IPR005119">
    <property type="entry name" value="LysR_subst-bd"/>
</dbReference>
<keyword evidence="2" id="KW-0805">Transcription regulation</keyword>
<dbReference type="SUPFAM" id="SSF46785">
    <property type="entry name" value="Winged helix' DNA-binding domain"/>
    <property type="match status" value="1"/>
</dbReference>
<dbReference type="AlphaFoldDB" id="A0A1U9KQN1"/>
<dbReference type="Pfam" id="PF03466">
    <property type="entry name" value="LysR_substrate"/>
    <property type="match status" value="1"/>
</dbReference>
<dbReference type="PANTHER" id="PTHR30118:SF15">
    <property type="entry name" value="TRANSCRIPTIONAL REGULATORY PROTEIN"/>
    <property type="match status" value="1"/>
</dbReference>
<dbReference type="InterPro" id="IPR050389">
    <property type="entry name" value="LysR-type_TF"/>
</dbReference>
<evidence type="ECO:0000256" key="3">
    <source>
        <dbReference type="ARBA" id="ARBA00023125"/>
    </source>
</evidence>
<dbReference type="EMBL" id="CP014691">
    <property type="protein sequence ID" value="AQS88118.1"/>
    <property type="molecule type" value="Genomic_DNA"/>
</dbReference>
<dbReference type="SUPFAM" id="SSF53850">
    <property type="entry name" value="Periplasmic binding protein-like II"/>
    <property type="match status" value="1"/>
</dbReference>
<evidence type="ECO:0000256" key="1">
    <source>
        <dbReference type="ARBA" id="ARBA00009437"/>
    </source>
</evidence>
<dbReference type="Proteomes" id="UP000188604">
    <property type="component" value="Chromosome"/>
</dbReference>
<dbReference type="Gene3D" id="3.40.190.10">
    <property type="entry name" value="Periplasmic binding protein-like II"/>
    <property type="match status" value="2"/>
</dbReference>
<dbReference type="KEGG" id="nch:A0U93_09395"/>
<evidence type="ECO:0000313" key="6">
    <source>
        <dbReference type="Proteomes" id="UP000188604"/>
    </source>
</evidence>
<evidence type="ECO:0000256" key="4">
    <source>
        <dbReference type="ARBA" id="ARBA00023163"/>
    </source>
</evidence>
<dbReference type="CDD" id="cd08460">
    <property type="entry name" value="PBP2_DntR_like_1"/>
    <property type="match status" value="1"/>
</dbReference>
<gene>
    <name evidence="5" type="ORF">A0U93_09395</name>
</gene>
<dbReference type="InterPro" id="IPR036390">
    <property type="entry name" value="WH_DNA-bd_sf"/>
</dbReference>
<accession>A0A1U9KQN1</accession>
<dbReference type="OrthoDB" id="9774011at2"/>
<dbReference type="GO" id="GO:0003677">
    <property type="term" value="F:DNA binding"/>
    <property type="evidence" value="ECO:0007669"/>
    <property type="project" value="UniProtKB-KW"/>
</dbReference>
<evidence type="ECO:0000313" key="5">
    <source>
        <dbReference type="EMBL" id="AQS88118.1"/>
    </source>
</evidence>
<dbReference type="STRING" id="320497.A0U93_09395"/>
<dbReference type="PANTHER" id="PTHR30118">
    <property type="entry name" value="HTH-TYPE TRANSCRIPTIONAL REGULATOR LEUO-RELATED"/>
    <property type="match status" value="1"/>
</dbReference>
<dbReference type="InterPro" id="IPR036388">
    <property type="entry name" value="WH-like_DNA-bd_sf"/>
</dbReference>
<dbReference type="GO" id="GO:0003700">
    <property type="term" value="F:DNA-binding transcription factor activity"/>
    <property type="evidence" value="ECO:0007669"/>
    <property type="project" value="InterPro"/>
</dbReference>
<keyword evidence="3" id="KW-0238">DNA-binding</keyword>
<dbReference type="PROSITE" id="PS50931">
    <property type="entry name" value="HTH_LYSR"/>
    <property type="match status" value="1"/>
</dbReference>
<keyword evidence="4" id="KW-0804">Transcription</keyword>
<proteinExistence type="inferred from homology"/>